<reference evidence="10" key="1">
    <citation type="submission" date="2011-03" db="EMBL/GenBank/DDBJ databases">
        <title>The genome sequence of Vavraia culicis strain floridensis.</title>
        <authorList>
            <consortium name="The Broad Institute Genome Sequencing Platform"/>
            <person name="Cuomo C."/>
            <person name="Becnel J."/>
            <person name="Sanscrainte N."/>
            <person name="Young S.K."/>
            <person name="Zeng Q."/>
            <person name="Gargeya S."/>
            <person name="Fitzgerald M."/>
            <person name="Haas B."/>
            <person name="Abouelleil A."/>
            <person name="Alvarado L."/>
            <person name="Arachchi H.M."/>
            <person name="Berlin A."/>
            <person name="Chapman S.B."/>
            <person name="Gearin G."/>
            <person name="Goldberg J."/>
            <person name="Griggs A."/>
            <person name="Gujja S."/>
            <person name="Hansen M."/>
            <person name="Heiman D."/>
            <person name="Howarth C."/>
            <person name="Larimer J."/>
            <person name="Lui A."/>
            <person name="MacDonald P.J.P."/>
            <person name="McCowen C."/>
            <person name="Montmayeur A."/>
            <person name="Murphy C."/>
            <person name="Neiman D."/>
            <person name="Pearson M."/>
            <person name="Priest M."/>
            <person name="Roberts A."/>
            <person name="Saif S."/>
            <person name="Shea T."/>
            <person name="Sisk P."/>
            <person name="Stolte C."/>
            <person name="Sykes S."/>
            <person name="Wortman J."/>
            <person name="Nusbaum C."/>
            <person name="Birren B."/>
        </authorList>
    </citation>
    <scope>NUCLEOTIDE SEQUENCE [LARGE SCALE GENOMIC DNA]</scope>
    <source>
        <strain evidence="10">floridensis</strain>
    </source>
</reference>
<evidence type="ECO:0000313" key="9">
    <source>
        <dbReference type="EMBL" id="ELA46783.2"/>
    </source>
</evidence>
<evidence type="ECO:0000256" key="6">
    <source>
        <dbReference type="ARBA" id="ARBA00023180"/>
    </source>
</evidence>
<dbReference type="InterPro" id="IPR057089">
    <property type="entry name" value="C2_TIP"/>
</dbReference>
<dbReference type="HOGENOM" id="CLU_034494_0_0_1"/>
<dbReference type="OrthoDB" id="10022113at2759"/>
<evidence type="ECO:0000256" key="3">
    <source>
        <dbReference type="ARBA" id="ARBA00022692"/>
    </source>
</evidence>
<dbReference type="EMBL" id="GL877433">
    <property type="protein sequence ID" value="ELA46783.2"/>
    <property type="molecule type" value="Genomic_DNA"/>
</dbReference>
<evidence type="ECO:0000313" key="10">
    <source>
        <dbReference type="Proteomes" id="UP000011081"/>
    </source>
</evidence>
<dbReference type="RefSeq" id="XP_008074737.1">
    <property type="nucleotide sequence ID" value="XM_008076546.1"/>
</dbReference>
<evidence type="ECO:0000259" key="8">
    <source>
        <dbReference type="Pfam" id="PF23122"/>
    </source>
</evidence>
<evidence type="ECO:0000256" key="7">
    <source>
        <dbReference type="SAM" id="Phobius"/>
    </source>
</evidence>
<keyword evidence="6" id="KW-0325">Glycoprotein</keyword>
<comment type="similarity">
    <text evidence="2">Belongs to the TIP family.</text>
</comment>
<accession>L2GU08</accession>
<feature type="transmembrane region" description="Helical" evidence="7">
    <location>
        <begin position="535"/>
        <end position="561"/>
    </location>
</feature>
<dbReference type="InParanoid" id="L2GU08"/>
<dbReference type="PANTHER" id="PTHR13412:SF0">
    <property type="entry name" value="T-CELL IMMUNOMODULATORY PROTEIN"/>
    <property type="match status" value="1"/>
</dbReference>
<dbReference type="PANTHER" id="PTHR13412">
    <property type="entry name" value="T-CELL IMMUNOMODULATORY PROTEIN HOMOLOG"/>
    <property type="match status" value="1"/>
</dbReference>
<dbReference type="Proteomes" id="UP000011081">
    <property type="component" value="Unassembled WGS sequence"/>
</dbReference>
<dbReference type="GO" id="GO:0005886">
    <property type="term" value="C:plasma membrane"/>
    <property type="evidence" value="ECO:0007669"/>
    <property type="project" value="TreeGrafter"/>
</dbReference>
<evidence type="ECO:0000256" key="5">
    <source>
        <dbReference type="ARBA" id="ARBA00023136"/>
    </source>
</evidence>
<evidence type="ECO:0000256" key="2">
    <source>
        <dbReference type="ARBA" id="ARBA00006496"/>
    </source>
</evidence>
<keyword evidence="4 7" id="KW-1133">Transmembrane helix</keyword>
<dbReference type="GeneID" id="19879615"/>
<evidence type="ECO:0000256" key="4">
    <source>
        <dbReference type="ARBA" id="ARBA00022989"/>
    </source>
</evidence>
<dbReference type="VEuPathDB" id="MicrosporidiaDB:VCUG_01742"/>
<dbReference type="AlphaFoldDB" id="L2GU08"/>
<feature type="domain" description="T-cell immunomodulatory protein TIP C2" evidence="8">
    <location>
        <begin position="459"/>
        <end position="519"/>
    </location>
</feature>
<keyword evidence="3 7" id="KW-0812">Transmembrane</keyword>
<protein>
    <recommendedName>
        <fullName evidence="8">T-cell immunomodulatory protein TIP C2 domain-containing protein</fullName>
    </recommendedName>
</protein>
<comment type="subcellular location">
    <subcellularLocation>
        <location evidence="1">Membrane</location>
        <topology evidence="1">Single-pass type I membrane protein</topology>
    </subcellularLocation>
</comment>
<sequence length="582" mass="66800">MNPFRETKKMKFSFRHPKGGEFGKKIIVAENFIHLDFMHDRKNRGTVLVGMRNNRTTLVTLRLKNSNGESNIPAQMETWEHMFEFKIRHVIANMVDQNGNDVFIIIEDVSDARVRMHHFNFTTKETTLLHESDMMPLRMVNEQMDACFLINDAKKLMILTLKDNSIDNKLVEVWNASVQGIMVKDHTSAYVDVDNDNKADIALDAQDDDGVRVLILVLTHPSTIDKKIQRLELPDGSGPLIFEDLNGNGRADLCYVCTSSEGNHVMIHFNQYASEGDEVFSHETKTRKIDLSEMYPEYDPVVRVADLGNMPGGIFVYDMELKQYPNIVLVMVNKTTGEYDLKILTSVTEKDDGSFFSRKSERKDDIQFEISKYRKALPLDYKHILSVSCWDPDSLGREGILVNAVNDGKYELAYFENNLEVNHYKLSLITLDGRRIADGNIAYNCPIPGVSYRVFFDNKTLVNNQMTQSTFLHLKKPIVTFGLGSTNMLIKNIQIGIPHATSIMEVDQKIIPNSDLVFTYRNGKISIELLLKYGYYIQIVFIVLLVVLFLNLLVVLLFRYLERRKKKLEKKKESSAFNFKAL</sequence>
<name>L2GU08_VAVCU</name>
<proteinExistence type="inferred from homology"/>
<dbReference type="Pfam" id="PF23122">
    <property type="entry name" value="C2_ITFG1"/>
    <property type="match status" value="1"/>
</dbReference>
<dbReference type="OMA" id="DHTSAYV"/>
<evidence type="ECO:0000256" key="1">
    <source>
        <dbReference type="ARBA" id="ARBA00004479"/>
    </source>
</evidence>
<organism evidence="9 10">
    <name type="scientific">Vavraia culicis (isolate floridensis)</name>
    <name type="common">Microsporidian parasite</name>
    <dbReference type="NCBI Taxonomy" id="948595"/>
    <lineage>
        <taxon>Eukaryota</taxon>
        <taxon>Fungi</taxon>
        <taxon>Fungi incertae sedis</taxon>
        <taxon>Microsporidia</taxon>
        <taxon>Pleistophoridae</taxon>
        <taxon>Vavraia</taxon>
    </lineage>
</organism>
<gene>
    <name evidence="9" type="ORF">VCUG_01742</name>
</gene>
<dbReference type="InterPro" id="IPR028994">
    <property type="entry name" value="Integrin_alpha_N"/>
</dbReference>
<dbReference type="SUPFAM" id="SSF69318">
    <property type="entry name" value="Integrin alpha N-terminal domain"/>
    <property type="match status" value="1"/>
</dbReference>
<keyword evidence="5 7" id="KW-0472">Membrane</keyword>
<dbReference type="InterPro" id="IPR024881">
    <property type="entry name" value="Tip"/>
</dbReference>
<keyword evidence="10" id="KW-1185">Reference proteome</keyword>